<dbReference type="STRING" id="146817.SAMN04488502_101281"/>
<dbReference type="SUPFAM" id="SSF88659">
    <property type="entry name" value="Sigma3 and sigma4 domains of RNA polymerase sigma factors"/>
    <property type="match status" value="1"/>
</dbReference>
<comment type="similarity">
    <text evidence="1 3">Belongs to the UPF0122 family.</text>
</comment>
<evidence type="ECO:0000256" key="1">
    <source>
        <dbReference type="ARBA" id="ARBA00008720"/>
    </source>
</evidence>
<dbReference type="HAMAP" id="MF_00245">
    <property type="entry name" value="UPF0122"/>
    <property type="match status" value="1"/>
</dbReference>
<evidence type="ECO:0000256" key="2">
    <source>
        <dbReference type="ARBA" id="ARBA00024764"/>
    </source>
</evidence>
<evidence type="ECO:0000313" key="6">
    <source>
        <dbReference type="Proteomes" id="UP000214880"/>
    </source>
</evidence>
<dbReference type="InterPro" id="IPR054831">
    <property type="entry name" value="UPF0122_fam_protein"/>
</dbReference>
<protein>
    <recommendedName>
        <fullName evidence="3">UPF0122 protein SAMN04488502_101281</fullName>
    </recommendedName>
</protein>
<sequence length="118" mass="13605">MLDKVLKAGLLFDFYGALLTEKQQQCMEMHYSHDLSLSEIADEFGVSRQAVYDILKRAEQTLSEYEAKLKLVERHQREQHTIKQVYDSVDALPASLKTMPELQSVMKQLASIMKAREV</sequence>
<dbReference type="AlphaFoldDB" id="A0A1G9LAN9"/>
<dbReference type="InterPro" id="IPR007394">
    <property type="entry name" value="UPF0122"/>
</dbReference>
<dbReference type="CDD" id="cd06171">
    <property type="entry name" value="Sigma70_r4"/>
    <property type="match status" value="1"/>
</dbReference>
<evidence type="ECO:0000313" key="5">
    <source>
        <dbReference type="EMBL" id="SDL58615.1"/>
    </source>
</evidence>
<keyword evidence="6" id="KW-1185">Reference proteome</keyword>
<dbReference type="Gene3D" id="1.10.10.10">
    <property type="entry name" value="Winged helix-like DNA-binding domain superfamily/Winged helix DNA-binding domain"/>
    <property type="match status" value="1"/>
</dbReference>
<organism evidence="5 6">
    <name type="scientific">Dendrosporobacter quercicolus</name>
    <dbReference type="NCBI Taxonomy" id="146817"/>
    <lineage>
        <taxon>Bacteria</taxon>
        <taxon>Bacillati</taxon>
        <taxon>Bacillota</taxon>
        <taxon>Negativicutes</taxon>
        <taxon>Selenomonadales</taxon>
        <taxon>Sporomusaceae</taxon>
        <taxon>Dendrosporobacter</taxon>
    </lineage>
</organism>
<feature type="coiled-coil region" evidence="4">
    <location>
        <begin position="48"/>
        <end position="75"/>
    </location>
</feature>
<dbReference type="PANTHER" id="PTHR40083">
    <property type="entry name" value="UPF0122 PROTEIN CBO2450/CLC_2298"/>
    <property type="match status" value="1"/>
</dbReference>
<dbReference type="Pfam" id="PF04297">
    <property type="entry name" value="UPF0122"/>
    <property type="match status" value="1"/>
</dbReference>
<proteinExistence type="inferred from homology"/>
<evidence type="ECO:0000256" key="4">
    <source>
        <dbReference type="SAM" id="Coils"/>
    </source>
</evidence>
<keyword evidence="4" id="KW-0175">Coiled coil</keyword>
<comment type="function">
    <text evidence="2 3">Might take part in the signal recognition particle (SRP) pathway. This is inferred from the conservation of its genetic proximity to ftsY/ffh. May be a regulatory protein.</text>
</comment>
<gene>
    <name evidence="5" type="ORF">SAMN04488502_101281</name>
</gene>
<reference evidence="5 6" key="1">
    <citation type="submission" date="2016-10" db="EMBL/GenBank/DDBJ databases">
        <authorList>
            <person name="de Groot N.N."/>
        </authorList>
    </citation>
    <scope>NUCLEOTIDE SEQUENCE [LARGE SCALE GENOMIC DNA]</scope>
    <source>
        <strain evidence="5 6">DSM 1736</strain>
    </source>
</reference>
<dbReference type="PANTHER" id="PTHR40083:SF1">
    <property type="entry name" value="UPF0122 PROTEIN YLXM"/>
    <property type="match status" value="1"/>
</dbReference>
<dbReference type="OrthoDB" id="6392at2"/>
<dbReference type="InterPro" id="IPR036388">
    <property type="entry name" value="WH-like_DNA-bd_sf"/>
</dbReference>
<dbReference type="RefSeq" id="WP_092067542.1">
    <property type="nucleotide sequence ID" value="NZ_FNHB01000001.1"/>
</dbReference>
<dbReference type="EMBL" id="FNHB01000001">
    <property type="protein sequence ID" value="SDL58615.1"/>
    <property type="molecule type" value="Genomic_DNA"/>
</dbReference>
<name>A0A1G9LAN9_9FIRM</name>
<evidence type="ECO:0000256" key="3">
    <source>
        <dbReference type="HAMAP-Rule" id="MF_00245"/>
    </source>
</evidence>
<accession>A0A1G9LAN9</accession>
<dbReference type="InterPro" id="IPR013324">
    <property type="entry name" value="RNA_pol_sigma_r3/r4-like"/>
</dbReference>
<dbReference type="NCBIfam" id="NF045758">
    <property type="entry name" value="YlxM"/>
    <property type="match status" value="1"/>
</dbReference>
<dbReference type="Proteomes" id="UP000214880">
    <property type="component" value="Unassembled WGS sequence"/>
</dbReference>
<dbReference type="NCBIfam" id="NF001072">
    <property type="entry name" value="PRK00118.2-2"/>
    <property type="match status" value="1"/>
</dbReference>